<keyword evidence="4" id="KW-0233">DNA recombination</keyword>
<proteinExistence type="inferred from homology"/>
<sequence>MEKWMVYQEVHRLKSMGFSKSKIASKLKISRNRVIEYLNMTPDEFAEFIASLQNRSKKLDPYKNYIVTWLKEFPDATSAQVYDWLQEKYNVDSVAENTVRNYVNDLRDKYHIPRKPIERMYGTVDELPMGKQMQVDFGEIIVFTETGQRKKLYVAGFILSHSRFKYIEWLDRSLRTADLIRMQENAFRFFEGMTEEIVYDQDRLLAVSENSGDLILTDSFSKYHKTRKFKIYLCRKSDPESKGKIEQVIKYAKNNFAKHRIYKDLNSWQQSSLKWLKRTGNYKVHHNIKKRPFEVHALEKQHLQKVNGDYIFENISSINITRTIHKDNVIRFNGNRYSVPLGTFQIGRENTAYISANEEELSIYLHPNSSPIAVHKLSKEKGKVITDPLHRQRSQTKKDRLAEQITKELADTNDAAWLVMTLQKHYPRHTIDQLKVVLKAVEQYPQYVNEAIKEMKRLGLTSANDLRDIAISLEIQKQKEVPKKQLINEKYKDMIAPERSQDIYLRVLQGGK</sequence>
<dbReference type="InterPro" id="IPR017894">
    <property type="entry name" value="HTH_IS21_transposase_type"/>
</dbReference>
<dbReference type="GO" id="GO:0003677">
    <property type="term" value="F:DNA binding"/>
    <property type="evidence" value="ECO:0007669"/>
    <property type="project" value="UniProtKB-KW"/>
</dbReference>
<dbReference type="PANTHER" id="PTHR35004:SF6">
    <property type="entry name" value="TRANSPOSASE"/>
    <property type="match status" value="1"/>
</dbReference>
<dbReference type="PANTHER" id="PTHR35004">
    <property type="entry name" value="TRANSPOSASE RV3428C-RELATED"/>
    <property type="match status" value="1"/>
</dbReference>
<dbReference type="PROSITE" id="PS50994">
    <property type="entry name" value="INTEGRASE"/>
    <property type="match status" value="1"/>
</dbReference>
<feature type="domain" description="HTH IS21-type" evidence="5">
    <location>
        <begin position="5"/>
        <end position="70"/>
    </location>
</feature>
<keyword evidence="3" id="KW-0238">DNA-binding</keyword>
<evidence type="ECO:0000313" key="8">
    <source>
        <dbReference type="Proteomes" id="UP001237207"/>
    </source>
</evidence>
<dbReference type="RefSeq" id="WP_307258046.1">
    <property type="nucleotide sequence ID" value="NZ_JAUSUC010000034.1"/>
</dbReference>
<dbReference type="PROSITE" id="PS50531">
    <property type="entry name" value="HTH_IS21"/>
    <property type="match status" value="1"/>
</dbReference>
<dbReference type="Proteomes" id="UP001237207">
    <property type="component" value="Unassembled WGS sequence"/>
</dbReference>
<gene>
    <name evidence="7" type="ORF">J2S13_002471</name>
</gene>
<evidence type="ECO:0000256" key="3">
    <source>
        <dbReference type="ARBA" id="ARBA00023125"/>
    </source>
</evidence>
<dbReference type="NCBIfam" id="NF033546">
    <property type="entry name" value="transpos_IS21"/>
    <property type="match status" value="1"/>
</dbReference>
<dbReference type="InterPro" id="IPR036397">
    <property type="entry name" value="RNaseH_sf"/>
</dbReference>
<accession>A0AAJ1T036</accession>
<dbReference type="AlphaFoldDB" id="A0AAJ1T036"/>
<name>A0AAJ1T036_9BACI</name>
<evidence type="ECO:0000259" key="6">
    <source>
        <dbReference type="PROSITE" id="PS50994"/>
    </source>
</evidence>
<dbReference type="GO" id="GO:0032196">
    <property type="term" value="P:transposition"/>
    <property type="evidence" value="ECO:0007669"/>
    <property type="project" value="UniProtKB-KW"/>
</dbReference>
<dbReference type="InterPro" id="IPR054353">
    <property type="entry name" value="IstA-like_C"/>
</dbReference>
<dbReference type="Gene3D" id="1.10.10.60">
    <property type="entry name" value="Homeodomain-like"/>
    <property type="match status" value="1"/>
</dbReference>
<dbReference type="InterPro" id="IPR001584">
    <property type="entry name" value="Integrase_cat-core"/>
</dbReference>
<comment type="caution">
    <text evidence="7">The sequence shown here is derived from an EMBL/GenBank/DDBJ whole genome shotgun (WGS) entry which is preliminary data.</text>
</comment>
<evidence type="ECO:0000259" key="5">
    <source>
        <dbReference type="PROSITE" id="PS50531"/>
    </source>
</evidence>
<dbReference type="SUPFAM" id="SSF53098">
    <property type="entry name" value="Ribonuclease H-like"/>
    <property type="match status" value="1"/>
</dbReference>
<organism evidence="7 8">
    <name type="scientific">Oikeobacillus pervagus</name>
    <dbReference type="NCBI Taxonomy" id="1325931"/>
    <lineage>
        <taxon>Bacteria</taxon>
        <taxon>Bacillati</taxon>
        <taxon>Bacillota</taxon>
        <taxon>Bacilli</taxon>
        <taxon>Bacillales</taxon>
        <taxon>Bacillaceae</taxon>
        <taxon>Oikeobacillus</taxon>
    </lineage>
</organism>
<dbReference type="GO" id="GO:0006310">
    <property type="term" value="P:DNA recombination"/>
    <property type="evidence" value="ECO:0007669"/>
    <property type="project" value="UniProtKB-KW"/>
</dbReference>
<keyword evidence="8" id="KW-1185">Reference proteome</keyword>
<dbReference type="Gene3D" id="3.30.420.10">
    <property type="entry name" value="Ribonuclease H-like superfamily/Ribonuclease H"/>
    <property type="match status" value="1"/>
</dbReference>
<comment type="similarity">
    <text evidence="1">Belongs to the transposase IS21/IS408/IS1162 family.</text>
</comment>
<evidence type="ECO:0000256" key="2">
    <source>
        <dbReference type="ARBA" id="ARBA00022578"/>
    </source>
</evidence>
<evidence type="ECO:0000256" key="4">
    <source>
        <dbReference type="ARBA" id="ARBA00023172"/>
    </source>
</evidence>
<protein>
    <submittedName>
        <fullName evidence="7">Transposase</fullName>
    </submittedName>
</protein>
<dbReference type="Pfam" id="PF22483">
    <property type="entry name" value="Mu-transpos_C_2"/>
    <property type="match status" value="1"/>
</dbReference>
<feature type="domain" description="Integrase catalytic" evidence="6">
    <location>
        <begin position="124"/>
        <end position="300"/>
    </location>
</feature>
<keyword evidence="2" id="KW-0815">Transposition</keyword>
<evidence type="ECO:0000313" key="7">
    <source>
        <dbReference type="EMBL" id="MDQ0216049.1"/>
    </source>
</evidence>
<dbReference type="EMBL" id="JAUSUC010000034">
    <property type="protein sequence ID" value="MDQ0216049.1"/>
    <property type="molecule type" value="Genomic_DNA"/>
</dbReference>
<dbReference type="InterPro" id="IPR012337">
    <property type="entry name" value="RNaseH-like_sf"/>
</dbReference>
<reference evidence="7" key="1">
    <citation type="submission" date="2023-07" db="EMBL/GenBank/DDBJ databases">
        <title>Genomic Encyclopedia of Type Strains, Phase IV (KMG-IV): sequencing the most valuable type-strain genomes for metagenomic binning, comparative biology and taxonomic classification.</title>
        <authorList>
            <person name="Goeker M."/>
        </authorList>
    </citation>
    <scope>NUCLEOTIDE SEQUENCE</scope>
    <source>
        <strain evidence="7">DSM 23947</strain>
    </source>
</reference>
<dbReference type="GO" id="GO:0015074">
    <property type="term" value="P:DNA integration"/>
    <property type="evidence" value="ECO:0007669"/>
    <property type="project" value="InterPro"/>
</dbReference>
<evidence type="ECO:0000256" key="1">
    <source>
        <dbReference type="ARBA" id="ARBA00009277"/>
    </source>
</evidence>